<evidence type="ECO:0000313" key="1">
    <source>
        <dbReference type="EMBL" id="GAJ01120.1"/>
    </source>
</evidence>
<feature type="non-terminal residue" evidence="1">
    <location>
        <position position="286"/>
    </location>
</feature>
<comment type="caution">
    <text evidence="1">The sequence shown here is derived from an EMBL/GenBank/DDBJ whole genome shotgun (WGS) entry which is preliminary data.</text>
</comment>
<dbReference type="EMBL" id="BARW01016005">
    <property type="protein sequence ID" value="GAJ01120.1"/>
    <property type="molecule type" value="Genomic_DNA"/>
</dbReference>
<reference evidence="1" key="1">
    <citation type="journal article" date="2014" name="Front. Microbiol.">
        <title>High frequency of phylogenetically diverse reductive dehalogenase-homologous genes in deep subseafloor sedimentary metagenomes.</title>
        <authorList>
            <person name="Kawai M."/>
            <person name="Futagami T."/>
            <person name="Toyoda A."/>
            <person name="Takaki Y."/>
            <person name="Nishi S."/>
            <person name="Hori S."/>
            <person name="Arai W."/>
            <person name="Tsubouchi T."/>
            <person name="Morono Y."/>
            <person name="Uchiyama I."/>
            <person name="Ito T."/>
            <person name="Fujiyama A."/>
            <person name="Inagaki F."/>
            <person name="Takami H."/>
        </authorList>
    </citation>
    <scope>NUCLEOTIDE SEQUENCE</scope>
    <source>
        <strain evidence="1">Expedition CK06-06</strain>
    </source>
</reference>
<sequence>QKAVWAGKIKMGEIEELEPLFTEARDEIGDISYVGNYEKSPTYQRIVAGCEAIYKEEIKGREGVRKHITDPYLEALDKARVDRAKGEIEKAAPTPTDFPEATVKLETPEDFERLSKNLKQKAKRLRREAMTPEERVFGLPSAGWGLAVVSEWERMYKWSERECHLLEGLREHTRDSLFWDYWDEWEGKVTGYEGVSREIYDWVSDRVEACQLESRYLARLGRECFAATLLETSREAFDPESVNIGNEAGRSCFREIWEEVRVGPAWPQLELETEKLKTEQRANSGL</sequence>
<protein>
    <submittedName>
        <fullName evidence="1">Uncharacterized protein</fullName>
    </submittedName>
</protein>
<organism evidence="1">
    <name type="scientific">marine sediment metagenome</name>
    <dbReference type="NCBI Taxonomy" id="412755"/>
    <lineage>
        <taxon>unclassified sequences</taxon>
        <taxon>metagenomes</taxon>
        <taxon>ecological metagenomes</taxon>
    </lineage>
</organism>
<accession>X1V7S8</accession>
<name>X1V7S8_9ZZZZ</name>
<proteinExistence type="predicted"/>
<gene>
    <name evidence="1" type="ORF">S12H4_27963</name>
</gene>
<feature type="non-terminal residue" evidence="1">
    <location>
        <position position="1"/>
    </location>
</feature>
<dbReference type="AlphaFoldDB" id="X1V7S8"/>